<evidence type="ECO:0000313" key="10">
    <source>
        <dbReference type="Proteomes" id="UP000013165"/>
    </source>
</evidence>
<evidence type="ECO:0000256" key="4">
    <source>
        <dbReference type="ARBA" id="ARBA00022475"/>
    </source>
</evidence>
<dbReference type="OrthoDB" id="9786439at2"/>
<sequence>METALFFQVFTVTGPVFAMLIAGVYLRKARLINDAFIATASNLSFRALMPTLLFFSILQADLDTALQLDLIGYFYLVTLLTFGWAWLWSLKRVPVRDRGVYVQGAFRGNCGIIGLALAASQYGVYGLSTGGVIAGIGIVLFNVLSVVVLGIYSPTFESDIKSVLSNLARNPLILSVLAGLLASWVGLGLPEWVMVSGDYFASMTLPLALVCIGGSLSLGSLVDSGRLAISASLIKVLWTPALFTVIAWLIGFEGRDLGMLYLFLASPTAAVSYVMARAAGSDGKLAANIIAISTVFSMVTIMFGLYLLEHYGLI</sequence>
<dbReference type="PANTHER" id="PTHR36838">
    <property type="entry name" value="AUXIN EFFLUX CARRIER FAMILY PROTEIN"/>
    <property type="match status" value="1"/>
</dbReference>
<keyword evidence="6 8" id="KW-1133">Transmembrane helix</keyword>
<feature type="transmembrane region" description="Helical" evidence="8">
    <location>
        <begin position="199"/>
        <end position="221"/>
    </location>
</feature>
<feature type="transmembrane region" description="Helical" evidence="8">
    <location>
        <begin position="285"/>
        <end position="308"/>
    </location>
</feature>
<feature type="transmembrane region" description="Helical" evidence="8">
    <location>
        <begin position="131"/>
        <end position="152"/>
    </location>
</feature>
<dbReference type="HOGENOM" id="CLU_056175_3_0_6"/>
<dbReference type="PATRIC" id="fig|626887.3.peg.3501"/>
<dbReference type="InterPro" id="IPR004776">
    <property type="entry name" value="Mem_transp_PIN-like"/>
</dbReference>
<dbReference type="Proteomes" id="UP000013165">
    <property type="component" value="Unassembled WGS sequence"/>
</dbReference>
<dbReference type="AlphaFoldDB" id="N6WWQ3"/>
<dbReference type="InterPro" id="IPR038770">
    <property type="entry name" value="Na+/solute_symporter_sf"/>
</dbReference>
<comment type="subcellular location">
    <subcellularLocation>
        <location evidence="1">Cell membrane</location>
        <topology evidence="1">Multi-pass membrane protein</topology>
    </subcellularLocation>
</comment>
<feature type="transmembrane region" description="Helical" evidence="8">
    <location>
        <begin position="70"/>
        <end position="88"/>
    </location>
</feature>
<comment type="similarity">
    <text evidence="2">Belongs to the auxin efflux carrier (TC 2.A.69) family.</text>
</comment>
<accession>N6WWQ3</accession>
<gene>
    <name evidence="9" type="ORF">J057_17520</name>
</gene>
<feature type="transmembrane region" description="Helical" evidence="8">
    <location>
        <begin position="233"/>
        <end position="252"/>
    </location>
</feature>
<proteinExistence type="inferred from homology"/>
<keyword evidence="4" id="KW-1003">Cell membrane</keyword>
<reference evidence="9 10" key="1">
    <citation type="journal article" date="2013" name="Genome Announc.">
        <title>Genome Sequence of the Polycyclic Aromatic Hydrocarbon-Degrading Bacterium Strain Marinobacter nanhaiticus D15-8WT.</title>
        <authorList>
            <person name="Cui Z."/>
            <person name="Gao W."/>
            <person name="Li Q."/>
            <person name="Xu G."/>
            <person name="Zheng L."/>
        </authorList>
    </citation>
    <scope>NUCLEOTIDE SEQUENCE [LARGE SCALE GENOMIC DNA]</scope>
    <source>
        <strain evidence="9 10">D15-8W</strain>
    </source>
</reference>
<dbReference type="PANTHER" id="PTHR36838:SF4">
    <property type="entry name" value="AUXIN EFFLUX CARRIER FAMILY PROTEIN"/>
    <property type="match status" value="1"/>
</dbReference>
<evidence type="ECO:0000256" key="3">
    <source>
        <dbReference type="ARBA" id="ARBA00022448"/>
    </source>
</evidence>
<dbReference type="RefSeq" id="WP_004581443.1">
    <property type="nucleotide sequence ID" value="NZ_AP028878.1"/>
</dbReference>
<dbReference type="Pfam" id="PF03547">
    <property type="entry name" value="Mem_trans"/>
    <property type="match status" value="1"/>
</dbReference>
<feature type="transmembrane region" description="Helical" evidence="8">
    <location>
        <begin position="258"/>
        <end position="276"/>
    </location>
</feature>
<name>N6WWQ3_9GAMM</name>
<evidence type="ECO:0000256" key="7">
    <source>
        <dbReference type="ARBA" id="ARBA00023136"/>
    </source>
</evidence>
<keyword evidence="7 8" id="KW-0472">Membrane</keyword>
<keyword evidence="10" id="KW-1185">Reference proteome</keyword>
<keyword evidence="3" id="KW-0813">Transport</keyword>
<dbReference type="eggNOG" id="COG0679">
    <property type="taxonomic scope" value="Bacteria"/>
</dbReference>
<dbReference type="Gene3D" id="1.20.1530.20">
    <property type="match status" value="1"/>
</dbReference>
<organism evidence="9 10">
    <name type="scientific">Marinobacter nanhaiticus D15-8W</name>
    <dbReference type="NCBI Taxonomy" id="626887"/>
    <lineage>
        <taxon>Bacteria</taxon>
        <taxon>Pseudomonadati</taxon>
        <taxon>Pseudomonadota</taxon>
        <taxon>Gammaproteobacteria</taxon>
        <taxon>Pseudomonadales</taxon>
        <taxon>Marinobacteraceae</taxon>
        <taxon>Marinobacter</taxon>
    </lineage>
</organism>
<feature type="transmembrane region" description="Helical" evidence="8">
    <location>
        <begin position="172"/>
        <end position="193"/>
    </location>
</feature>
<evidence type="ECO:0000256" key="2">
    <source>
        <dbReference type="ARBA" id="ARBA00010145"/>
    </source>
</evidence>
<evidence type="ECO:0000256" key="6">
    <source>
        <dbReference type="ARBA" id="ARBA00022989"/>
    </source>
</evidence>
<dbReference type="EMBL" id="APLQ01000014">
    <property type="protein sequence ID" value="ENO13218.1"/>
    <property type="molecule type" value="Genomic_DNA"/>
</dbReference>
<keyword evidence="5 8" id="KW-0812">Transmembrane</keyword>
<evidence type="ECO:0000256" key="1">
    <source>
        <dbReference type="ARBA" id="ARBA00004651"/>
    </source>
</evidence>
<dbReference type="GO" id="GO:0005886">
    <property type="term" value="C:plasma membrane"/>
    <property type="evidence" value="ECO:0007669"/>
    <property type="project" value="UniProtKB-SubCell"/>
</dbReference>
<evidence type="ECO:0000256" key="8">
    <source>
        <dbReference type="SAM" id="Phobius"/>
    </source>
</evidence>
<protein>
    <submittedName>
        <fullName evidence="9">AEC family transporter</fullName>
    </submittedName>
</protein>
<dbReference type="GO" id="GO:0055085">
    <property type="term" value="P:transmembrane transport"/>
    <property type="evidence" value="ECO:0007669"/>
    <property type="project" value="InterPro"/>
</dbReference>
<feature type="transmembrane region" description="Helical" evidence="8">
    <location>
        <begin position="100"/>
        <end position="119"/>
    </location>
</feature>
<feature type="transmembrane region" description="Helical" evidence="8">
    <location>
        <begin position="6"/>
        <end position="26"/>
    </location>
</feature>
<comment type="caution">
    <text evidence="9">The sequence shown here is derived from an EMBL/GenBank/DDBJ whole genome shotgun (WGS) entry which is preliminary data.</text>
</comment>
<evidence type="ECO:0000256" key="5">
    <source>
        <dbReference type="ARBA" id="ARBA00022692"/>
    </source>
</evidence>
<dbReference type="STRING" id="626887.J057_17520"/>
<evidence type="ECO:0000313" key="9">
    <source>
        <dbReference type="EMBL" id="ENO13218.1"/>
    </source>
</evidence>
<feature type="transmembrane region" description="Helical" evidence="8">
    <location>
        <begin position="35"/>
        <end position="58"/>
    </location>
</feature>